<sequence length="88" mass="9631">MHIVQILSEILSRCSGGIKANSIEALKHLKLAANSGNSAAMYIIGKVYWNGGNGIEKDKRQGVEYLKKATLNGHPKAKKMCIENNISY</sequence>
<dbReference type="Gene3D" id="1.25.40.10">
    <property type="entry name" value="Tetratricopeptide repeat domain"/>
    <property type="match status" value="1"/>
</dbReference>
<dbReference type="AlphaFoldDB" id="A0A397T4D5"/>
<dbReference type="Proteomes" id="UP000265703">
    <property type="component" value="Unassembled WGS sequence"/>
</dbReference>
<comment type="caution">
    <text evidence="1">The sequence shown here is derived from an EMBL/GenBank/DDBJ whole genome shotgun (WGS) entry which is preliminary data.</text>
</comment>
<dbReference type="InterPro" id="IPR006597">
    <property type="entry name" value="Sel1-like"/>
</dbReference>
<evidence type="ECO:0008006" key="3">
    <source>
        <dbReference type="Google" id="ProtNLM"/>
    </source>
</evidence>
<dbReference type="InterPro" id="IPR011990">
    <property type="entry name" value="TPR-like_helical_dom_sf"/>
</dbReference>
<protein>
    <recommendedName>
        <fullName evidence="3">HCP-like protein</fullName>
    </recommendedName>
</protein>
<dbReference type="SUPFAM" id="SSF81901">
    <property type="entry name" value="HCP-like"/>
    <property type="match status" value="1"/>
</dbReference>
<gene>
    <name evidence="1" type="ORF">C1645_824094</name>
</gene>
<dbReference type="SMART" id="SM00671">
    <property type="entry name" value="SEL1"/>
    <property type="match status" value="2"/>
</dbReference>
<proteinExistence type="predicted"/>
<accession>A0A397T4D5</accession>
<organism evidence="1 2">
    <name type="scientific">Glomus cerebriforme</name>
    <dbReference type="NCBI Taxonomy" id="658196"/>
    <lineage>
        <taxon>Eukaryota</taxon>
        <taxon>Fungi</taxon>
        <taxon>Fungi incertae sedis</taxon>
        <taxon>Mucoromycota</taxon>
        <taxon>Glomeromycotina</taxon>
        <taxon>Glomeromycetes</taxon>
        <taxon>Glomerales</taxon>
        <taxon>Glomeraceae</taxon>
        <taxon>Glomus</taxon>
    </lineage>
</organism>
<evidence type="ECO:0000313" key="1">
    <source>
        <dbReference type="EMBL" id="RIA89914.1"/>
    </source>
</evidence>
<dbReference type="OrthoDB" id="2384430at2759"/>
<reference evidence="1 2" key="1">
    <citation type="submission" date="2018-06" db="EMBL/GenBank/DDBJ databases">
        <title>Comparative genomics reveals the genomic features of Rhizophagus irregularis, R. cerebriforme, R. diaphanum and Gigaspora rosea, and their symbiotic lifestyle signature.</title>
        <authorList>
            <person name="Morin E."/>
            <person name="San Clemente H."/>
            <person name="Chen E.C.H."/>
            <person name="De La Providencia I."/>
            <person name="Hainaut M."/>
            <person name="Kuo A."/>
            <person name="Kohler A."/>
            <person name="Murat C."/>
            <person name="Tang N."/>
            <person name="Roy S."/>
            <person name="Loubradou J."/>
            <person name="Henrissat B."/>
            <person name="Grigoriev I.V."/>
            <person name="Corradi N."/>
            <person name="Roux C."/>
            <person name="Martin F.M."/>
        </authorList>
    </citation>
    <scope>NUCLEOTIDE SEQUENCE [LARGE SCALE GENOMIC DNA]</scope>
    <source>
        <strain evidence="1 2">DAOM 227022</strain>
    </source>
</reference>
<evidence type="ECO:0000313" key="2">
    <source>
        <dbReference type="Proteomes" id="UP000265703"/>
    </source>
</evidence>
<dbReference type="Pfam" id="PF08238">
    <property type="entry name" value="Sel1"/>
    <property type="match status" value="2"/>
</dbReference>
<name>A0A397T4D5_9GLOM</name>
<dbReference type="EMBL" id="QKYT01000200">
    <property type="protein sequence ID" value="RIA89914.1"/>
    <property type="molecule type" value="Genomic_DNA"/>
</dbReference>
<keyword evidence="2" id="KW-1185">Reference proteome</keyword>